<dbReference type="Proteomes" id="UP000001880">
    <property type="component" value="Chromosome"/>
</dbReference>
<evidence type="ECO:0000313" key="5">
    <source>
        <dbReference type="Proteomes" id="UP000001880"/>
    </source>
</evidence>
<organism evidence="4 5">
    <name type="scientific">Haliangium ochraceum (strain DSM 14365 / JCM 11303 / SMP-2)</name>
    <dbReference type="NCBI Taxonomy" id="502025"/>
    <lineage>
        <taxon>Bacteria</taxon>
        <taxon>Pseudomonadati</taxon>
        <taxon>Myxococcota</taxon>
        <taxon>Polyangia</taxon>
        <taxon>Haliangiales</taxon>
        <taxon>Kofleriaceae</taxon>
        <taxon>Haliangium</taxon>
    </lineage>
</organism>
<dbReference type="Gene3D" id="3.40.720.10">
    <property type="entry name" value="Alkaline Phosphatase, subunit A"/>
    <property type="match status" value="1"/>
</dbReference>
<dbReference type="STRING" id="502025.Hoch_3685"/>
<feature type="transmembrane region" description="Helical" evidence="2">
    <location>
        <begin position="26"/>
        <end position="48"/>
    </location>
</feature>
<dbReference type="OrthoDB" id="5500422at2"/>
<dbReference type="PANTHER" id="PTHR43751">
    <property type="entry name" value="SULFATASE"/>
    <property type="match status" value="1"/>
</dbReference>
<dbReference type="SUPFAM" id="SSF53649">
    <property type="entry name" value="Alkaline phosphatase-like"/>
    <property type="match status" value="1"/>
</dbReference>
<feature type="domain" description="Sulfatase N-terminal" evidence="3">
    <location>
        <begin position="400"/>
        <end position="677"/>
    </location>
</feature>
<dbReference type="CDD" id="cd16148">
    <property type="entry name" value="sulfatase_like"/>
    <property type="match status" value="1"/>
</dbReference>
<feature type="compositionally biased region" description="Low complexity" evidence="1">
    <location>
        <begin position="999"/>
        <end position="1009"/>
    </location>
</feature>
<dbReference type="RefSeq" id="WP_012828785.1">
    <property type="nucleotide sequence ID" value="NC_013440.1"/>
</dbReference>
<dbReference type="EMBL" id="CP001804">
    <property type="protein sequence ID" value="ACY16186.1"/>
    <property type="molecule type" value="Genomic_DNA"/>
</dbReference>
<feature type="transmembrane region" description="Helical" evidence="2">
    <location>
        <begin position="104"/>
        <end position="130"/>
    </location>
</feature>
<evidence type="ECO:0000313" key="4">
    <source>
        <dbReference type="EMBL" id="ACY16186.1"/>
    </source>
</evidence>
<evidence type="ECO:0000256" key="2">
    <source>
        <dbReference type="SAM" id="Phobius"/>
    </source>
</evidence>
<dbReference type="AlphaFoldDB" id="D0LXE4"/>
<feature type="compositionally biased region" description="Acidic residues" evidence="1">
    <location>
        <begin position="983"/>
        <end position="998"/>
    </location>
</feature>
<feature type="region of interest" description="Disordered" evidence="1">
    <location>
        <begin position="858"/>
        <end position="916"/>
    </location>
</feature>
<feature type="transmembrane region" description="Helical" evidence="2">
    <location>
        <begin position="206"/>
        <end position="229"/>
    </location>
</feature>
<dbReference type="eggNOG" id="COG3119">
    <property type="taxonomic scope" value="Bacteria"/>
</dbReference>
<feature type="compositionally biased region" description="Basic residues" evidence="1">
    <location>
        <begin position="883"/>
        <end position="897"/>
    </location>
</feature>
<dbReference type="InterPro" id="IPR000917">
    <property type="entry name" value="Sulfatase_N"/>
</dbReference>
<dbReference type="Gene3D" id="3.30.1120.10">
    <property type="match status" value="1"/>
</dbReference>
<gene>
    <name evidence="4" type="ordered locus">Hoch_3685</name>
</gene>
<dbReference type="InterPro" id="IPR052701">
    <property type="entry name" value="GAG_Ulvan_Degrading_Sulfatases"/>
</dbReference>
<sequence length="1009" mass="109246">MESASPAPAPRLSALLAGDLGRVARVLVRAVLVLAGCELALALITTPAPEVSFGAGLRLALISLSLLLLLWLALVPLVFAGGACVRLALFLYDRPRCYRWPGPLAAGSAAAQPLAPWLWAAFAAALPYLAASSYATFRATTYFKEPQLTGLLLAIGQLVLFALVGLLAAALAPALGRLGRAIDARLGRREAPWAQRLRRLNPFARVGPALVCLLVLCLPAILLAVVIMPQLAPNVPWRLLVSLLLLLAACVAFAEPAPGADDDTDVDADADERAGTSRRARRLRTLALSASAAALVAATLLWIGADHEARSVATSGSPLLSSLSDGVRRGTDFDGDGFGFLLGENDCAPLSANIHPMARDIPGNGIDEDCNGRDFQFRPRAPRRAGARAEVPAEFLRDWNILLLTVDTVRYDHTGFGGYIETSGRDTTPNLDQLVERSLSFDFTQAPSAGTMASIPAILTSKFFHSGIALDEDVPPRSPPRLKPENLLISEIAKASGKATGAILTHPYFNDWGMEQGVDSYDNEIGAEYQPRRVTSHELTDKAITWIAQHEDQPWFLWLHYLDPHGYYVPHPGEPSFGETEEDLYDGELRYTDKHLGRLFKALGNMPEVADRTIIILTSDHGDGFGEHGFINHGQALYRELLHVPLLIHVPGVPARRVGGATTPLDIVPTVADLLGYEYDPLQFEGESLVPQIFYGETDEARVVFAETDWPQPLRAAISAQYKLIFKIKRNLYELYDLDKDPWEKKNIAVRDKDALEQMKGHLDEWLERVYYARDATSNQQIYKLRDVLLSEAPTPAHPLTGASFGEGGQIAVLGSGFRDAPLQPGEKLEVSVYFHVPGERPSEDYEFQVEMWPAAQGDKVGSDTEGDDAADAAEAGKDKAGKSAKSRRGTRSRRQSTARSGVRKGGGGVLPTSRWRSGEYLQQRFELVVPQTWEQGGEAMLGLRVRASGSGGWLHFDEALSRSADPEMLVLARAPLAAQDAGDADNADDEAAADDAAAEAAGAAEAAE</sequence>
<feature type="transmembrane region" description="Helical" evidence="2">
    <location>
        <begin position="286"/>
        <end position="305"/>
    </location>
</feature>
<feature type="transmembrane region" description="Helical" evidence="2">
    <location>
        <begin position="235"/>
        <end position="254"/>
    </location>
</feature>
<protein>
    <submittedName>
        <fullName evidence="4">Sulfatase</fullName>
    </submittedName>
</protein>
<keyword evidence="2" id="KW-1133">Transmembrane helix</keyword>
<feature type="region of interest" description="Disordered" evidence="1">
    <location>
        <begin position="980"/>
        <end position="1009"/>
    </location>
</feature>
<evidence type="ECO:0000259" key="3">
    <source>
        <dbReference type="Pfam" id="PF00884"/>
    </source>
</evidence>
<dbReference type="KEGG" id="hoh:Hoch_3685"/>
<accession>D0LXE4</accession>
<feature type="transmembrane region" description="Helical" evidence="2">
    <location>
        <begin position="68"/>
        <end position="92"/>
    </location>
</feature>
<keyword evidence="5" id="KW-1185">Reference proteome</keyword>
<proteinExistence type="predicted"/>
<evidence type="ECO:0000256" key="1">
    <source>
        <dbReference type="SAM" id="MobiDB-lite"/>
    </source>
</evidence>
<name>D0LXE4_HALO1</name>
<dbReference type="HOGENOM" id="CLU_298052_0_0_7"/>
<dbReference type="Pfam" id="PF00884">
    <property type="entry name" value="Sulfatase"/>
    <property type="match status" value="1"/>
</dbReference>
<dbReference type="PANTHER" id="PTHR43751:SF3">
    <property type="entry name" value="SULFATASE N-TERMINAL DOMAIN-CONTAINING PROTEIN"/>
    <property type="match status" value="1"/>
</dbReference>
<reference evidence="4 5" key="1">
    <citation type="journal article" date="2010" name="Stand. Genomic Sci.">
        <title>Complete genome sequence of Haliangium ochraceum type strain (SMP-2).</title>
        <authorList>
            <consortium name="US DOE Joint Genome Institute (JGI-PGF)"/>
            <person name="Ivanova N."/>
            <person name="Daum C."/>
            <person name="Lang E."/>
            <person name="Abt B."/>
            <person name="Kopitz M."/>
            <person name="Saunders E."/>
            <person name="Lapidus A."/>
            <person name="Lucas S."/>
            <person name="Glavina Del Rio T."/>
            <person name="Nolan M."/>
            <person name="Tice H."/>
            <person name="Copeland A."/>
            <person name="Cheng J.F."/>
            <person name="Chen F."/>
            <person name="Bruce D."/>
            <person name="Goodwin L."/>
            <person name="Pitluck S."/>
            <person name="Mavromatis K."/>
            <person name="Pati A."/>
            <person name="Mikhailova N."/>
            <person name="Chen A."/>
            <person name="Palaniappan K."/>
            <person name="Land M."/>
            <person name="Hauser L."/>
            <person name="Chang Y.J."/>
            <person name="Jeffries C.D."/>
            <person name="Detter J.C."/>
            <person name="Brettin T."/>
            <person name="Rohde M."/>
            <person name="Goker M."/>
            <person name="Bristow J."/>
            <person name="Markowitz V."/>
            <person name="Eisen J.A."/>
            <person name="Hugenholtz P."/>
            <person name="Kyrpides N.C."/>
            <person name="Klenk H.P."/>
        </authorList>
    </citation>
    <scope>NUCLEOTIDE SEQUENCE [LARGE SCALE GENOMIC DNA]</scope>
    <source>
        <strain evidence="5">DSM 14365 / CIP 107738 / JCM 11303 / AJ 13395 / SMP-2</strain>
    </source>
</reference>
<feature type="transmembrane region" description="Helical" evidence="2">
    <location>
        <begin position="150"/>
        <end position="175"/>
    </location>
</feature>
<dbReference type="InterPro" id="IPR017850">
    <property type="entry name" value="Alkaline_phosphatase_core_sf"/>
</dbReference>
<keyword evidence="2" id="KW-0812">Transmembrane</keyword>
<keyword evidence="2" id="KW-0472">Membrane</keyword>